<reference evidence="2 3" key="1">
    <citation type="submission" date="2018-08" db="EMBL/GenBank/DDBJ databases">
        <title>A genome reference for cultivated species of the human gut microbiota.</title>
        <authorList>
            <person name="Zou Y."/>
            <person name="Xue W."/>
            <person name="Luo G."/>
        </authorList>
    </citation>
    <scope>NUCLEOTIDE SEQUENCE [LARGE SCALE GENOMIC DNA]</scope>
    <source>
        <strain evidence="2 3">OM06-4</strain>
    </source>
</reference>
<dbReference type="RefSeq" id="WP_083830754.1">
    <property type="nucleotide sequence ID" value="NZ_AP031443.1"/>
</dbReference>
<organism evidence="2 3">
    <name type="scientific">Thomasclavelia ramosa</name>
    <dbReference type="NCBI Taxonomy" id="1547"/>
    <lineage>
        <taxon>Bacteria</taxon>
        <taxon>Bacillati</taxon>
        <taxon>Bacillota</taxon>
        <taxon>Erysipelotrichia</taxon>
        <taxon>Erysipelotrichales</taxon>
        <taxon>Coprobacillaceae</taxon>
        <taxon>Thomasclavelia</taxon>
    </lineage>
</organism>
<evidence type="ECO:0000313" key="2">
    <source>
        <dbReference type="EMBL" id="RGD86863.1"/>
    </source>
</evidence>
<proteinExistence type="predicted"/>
<dbReference type="AlphaFoldDB" id="A0A3E3EG45"/>
<evidence type="ECO:0000313" key="3">
    <source>
        <dbReference type="Proteomes" id="UP000261032"/>
    </source>
</evidence>
<feature type="domain" description="Integrase catalytic" evidence="1">
    <location>
        <begin position="1"/>
        <end position="30"/>
    </location>
</feature>
<gene>
    <name evidence="2" type="ORF">DXB93_03360</name>
</gene>
<dbReference type="InterPro" id="IPR001584">
    <property type="entry name" value="Integrase_cat-core"/>
</dbReference>
<name>A0A3E3EG45_9FIRM</name>
<evidence type="ECO:0000259" key="1">
    <source>
        <dbReference type="Pfam" id="PF13333"/>
    </source>
</evidence>
<dbReference type="EMBL" id="QUSL01000003">
    <property type="protein sequence ID" value="RGD86863.1"/>
    <property type="molecule type" value="Genomic_DNA"/>
</dbReference>
<dbReference type="GO" id="GO:0015074">
    <property type="term" value="P:DNA integration"/>
    <property type="evidence" value="ECO:0007669"/>
    <property type="project" value="InterPro"/>
</dbReference>
<dbReference type="Proteomes" id="UP000261032">
    <property type="component" value="Unassembled WGS sequence"/>
</dbReference>
<comment type="caution">
    <text evidence="2">The sequence shown here is derived from an EMBL/GenBank/DDBJ whole genome shotgun (WGS) entry which is preliminary data.</text>
</comment>
<protein>
    <recommendedName>
        <fullName evidence="1">Integrase catalytic domain-containing protein</fullName>
    </recommendedName>
</protein>
<dbReference type="Pfam" id="PF13333">
    <property type="entry name" value="rve_2"/>
    <property type="match status" value="1"/>
</dbReference>
<dbReference type="GeneID" id="99011450"/>
<sequence>MYYKNEFKCFEEFAVVIDEYIDHYNNQRIQEKQNGYLL</sequence>
<accession>A0A3E3EG45</accession>